<accession>A0AA89BLH6</accession>
<evidence type="ECO:0000313" key="3">
    <source>
        <dbReference type="Proteomes" id="UP001186944"/>
    </source>
</evidence>
<feature type="region of interest" description="Disordered" evidence="1">
    <location>
        <begin position="68"/>
        <end position="95"/>
    </location>
</feature>
<protein>
    <submittedName>
        <fullName evidence="2">Uncharacterized protein</fullName>
    </submittedName>
</protein>
<name>A0AA89BLH6_PINIB</name>
<dbReference type="Proteomes" id="UP001186944">
    <property type="component" value="Unassembled WGS sequence"/>
</dbReference>
<reference evidence="2" key="1">
    <citation type="submission" date="2019-08" db="EMBL/GenBank/DDBJ databases">
        <title>The improved chromosome-level genome for the pearl oyster Pinctada fucata martensii using PacBio sequencing and Hi-C.</title>
        <authorList>
            <person name="Zheng Z."/>
        </authorList>
    </citation>
    <scope>NUCLEOTIDE SEQUENCE</scope>
    <source>
        <strain evidence="2">ZZ-2019</strain>
        <tissue evidence="2">Adductor muscle</tissue>
    </source>
</reference>
<proteinExistence type="predicted"/>
<keyword evidence="3" id="KW-1185">Reference proteome</keyword>
<evidence type="ECO:0000313" key="2">
    <source>
        <dbReference type="EMBL" id="KAK3083840.1"/>
    </source>
</evidence>
<dbReference type="AlphaFoldDB" id="A0AA89BLH6"/>
<organism evidence="2 3">
    <name type="scientific">Pinctada imbricata</name>
    <name type="common">Atlantic pearl-oyster</name>
    <name type="synonym">Pinctada martensii</name>
    <dbReference type="NCBI Taxonomy" id="66713"/>
    <lineage>
        <taxon>Eukaryota</taxon>
        <taxon>Metazoa</taxon>
        <taxon>Spiralia</taxon>
        <taxon>Lophotrochozoa</taxon>
        <taxon>Mollusca</taxon>
        <taxon>Bivalvia</taxon>
        <taxon>Autobranchia</taxon>
        <taxon>Pteriomorphia</taxon>
        <taxon>Pterioida</taxon>
        <taxon>Pterioidea</taxon>
        <taxon>Pteriidae</taxon>
        <taxon>Pinctada</taxon>
    </lineage>
</organism>
<comment type="caution">
    <text evidence="2">The sequence shown here is derived from an EMBL/GenBank/DDBJ whole genome shotgun (WGS) entry which is preliminary data.</text>
</comment>
<evidence type="ECO:0000256" key="1">
    <source>
        <dbReference type="SAM" id="MobiDB-lite"/>
    </source>
</evidence>
<dbReference type="EMBL" id="VSWD01000013">
    <property type="protein sequence ID" value="KAK3083840.1"/>
    <property type="molecule type" value="Genomic_DNA"/>
</dbReference>
<sequence>MPPKFLKYYTCVLCKKRTEPSDRAKVNLRQRKVLKKIPINVSEDDVIRSNCRTKCYRMEKQKMTVTVEDNEENEETKTIKTTNTPLSPPSTRLPFSSASNSHAYCFVCKRPGPKLVEVPTGERYNIFLQTEIIVPAGARCCPNHLMDGKLSQEAMHSVRRDKMPSLTDQR</sequence>
<gene>
    <name evidence="2" type="ORF">FSP39_003948</name>
</gene>